<dbReference type="Proteomes" id="UP000198520">
    <property type="component" value="Unassembled WGS sequence"/>
</dbReference>
<dbReference type="AlphaFoldDB" id="A0A1I2HHA6"/>
<dbReference type="Gene3D" id="3.40.50.2000">
    <property type="entry name" value="Glycogen Phosphorylase B"/>
    <property type="match status" value="2"/>
</dbReference>
<dbReference type="Pfam" id="PF13692">
    <property type="entry name" value="Glyco_trans_1_4"/>
    <property type="match status" value="1"/>
</dbReference>
<protein>
    <submittedName>
        <fullName evidence="4">Glycosyltransferase involved in cell wall bisynthesis</fullName>
    </submittedName>
</protein>
<evidence type="ECO:0000256" key="2">
    <source>
        <dbReference type="ARBA" id="ARBA00022679"/>
    </source>
</evidence>
<dbReference type="GO" id="GO:0016757">
    <property type="term" value="F:glycosyltransferase activity"/>
    <property type="evidence" value="ECO:0007669"/>
    <property type="project" value="UniProtKB-KW"/>
</dbReference>
<evidence type="ECO:0000259" key="3">
    <source>
        <dbReference type="Pfam" id="PF13439"/>
    </source>
</evidence>
<reference evidence="5" key="1">
    <citation type="submission" date="2016-10" db="EMBL/GenBank/DDBJ databases">
        <authorList>
            <person name="Varghese N."/>
            <person name="Submissions S."/>
        </authorList>
    </citation>
    <scope>NUCLEOTIDE SEQUENCE [LARGE SCALE GENOMIC DNA]</scope>
    <source>
        <strain evidence="5">DSM 19083</strain>
    </source>
</reference>
<evidence type="ECO:0000313" key="5">
    <source>
        <dbReference type="Proteomes" id="UP000198520"/>
    </source>
</evidence>
<name>A0A1I2HHA6_9MICO</name>
<sequence>MKILVVTTWFPGAHDPATGAFVAKDVLALAAENDVRVLHLVAPRLHDGGPERTEHGGVPVRRLVMHPGRPAHLARAHAAVAAESGWADVVHTMAFSTLLPFLGRARPDRPWLHTEHWQGVTSRRHLALPLRLAMPVLERLLLRPDVVTAVSEYATAPIRALRGSRPTAVVPCIAATPAVPPARRDRDGDRDATLRLVAVGFLNPMKDPCVAVRTVAELAARGVDVHLTWVGDGPLRAETEALARELDVHERLTITGSVAPADVGAHLAAADLFFLPTRRETFGVAIAEAIAHGRPVVVGATGAQREYVAPRVGALVEVQDPAAYADAILRVDADTRDLTAADVAGSIGGAFAAERVVAGYERAYREAVAGPSRPGRS</sequence>
<keyword evidence="2 4" id="KW-0808">Transferase</keyword>
<organism evidence="4 5">
    <name type="scientific">Flavimobilis marinus</name>
    <dbReference type="NCBI Taxonomy" id="285351"/>
    <lineage>
        <taxon>Bacteria</taxon>
        <taxon>Bacillati</taxon>
        <taxon>Actinomycetota</taxon>
        <taxon>Actinomycetes</taxon>
        <taxon>Micrococcales</taxon>
        <taxon>Jonesiaceae</taxon>
        <taxon>Flavimobilis</taxon>
    </lineage>
</organism>
<dbReference type="PANTHER" id="PTHR12526">
    <property type="entry name" value="GLYCOSYLTRANSFERASE"/>
    <property type="match status" value="1"/>
</dbReference>
<proteinExistence type="predicted"/>
<evidence type="ECO:0000313" key="4">
    <source>
        <dbReference type="EMBL" id="SFF28690.1"/>
    </source>
</evidence>
<dbReference type="RefSeq" id="WP_177191361.1">
    <property type="nucleotide sequence ID" value="NZ_BNAN01000004.1"/>
</dbReference>
<accession>A0A1I2HHA6</accession>
<gene>
    <name evidence="4" type="ORF">SAMN04488035_2319</name>
</gene>
<dbReference type="SUPFAM" id="SSF53756">
    <property type="entry name" value="UDP-Glycosyltransferase/glycogen phosphorylase"/>
    <property type="match status" value="1"/>
</dbReference>
<dbReference type="EMBL" id="FONZ01000004">
    <property type="protein sequence ID" value="SFF28690.1"/>
    <property type="molecule type" value="Genomic_DNA"/>
</dbReference>
<evidence type="ECO:0000256" key="1">
    <source>
        <dbReference type="ARBA" id="ARBA00022676"/>
    </source>
</evidence>
<keyword evidence="5" id="KW-1185">Reference proteome</keyword>
<keyword evidence="1" id="KW-0328">Glycosyltransferase</keyword>
<feature type="domain" description="Glycosyltransferase subfamily 4-like N-terminal" evidence="3">
    <location>
        <begin position="33"/>
        <end position="172"/>
    </location>
</feature>
<dbReference type="Pfam" id="PF13439">
    <property type="entry name" value="Glyco_transf_4"/>
    <property type="match status" value="1"/>
</dbReference>
<dbReference type="InterPro" id="IPR028098">
    <property type="entry name" value="Glyco_trans_4-like_N"/>
</dbReference>
<dbReference type="CDD" id="cd03801">
    <property type="entry name" value="GT4_PimA-like"/>
    <property type="match status" value="1"/>
</dbReference>
<dbReference type="STRING" id="285351.SAMN04488035_2319"/>